<dbReference type="InterPro" id="IPR055911">
    <property type="entry name" value="DUF7488"/>
</dbReference>
<reference evidence="4 6" key="1">
    <citation type="submission" date="2023-07" db="EMBL/GenBank/DDBJ databases">
        <title>Unpublished Manusciprt.</title>
        <authorList>
            <person name="Aydin F."/>
            <person name="Tarhane S."/>
            <person name="Saticioglu I.B."/>
            <person name="Karakaya E."/>
            <person name="Abay S."/>
            <person name="Guran O."/>
            <person name="Bozkurt E."/>
            <person name="Uzum N."/>
            <person name="Olgun K."/>
            <person name="Jablonski D."/>
        </authorList>
    </citation>
    <scope>NUCLEOTIDE SEQUENCE</scope>
    <source>
        <strain evidence="6">faydin-H75</strain>
        <strain evidence="4">Faydin-H76</strain>
    </source>
</reference>
<dbReference type="InterPro" id="IPR001478">
    <property type="entry name" value="PDZ"/>
</dbReference>
<feature type="domain" description="DUF7488" evidence="2">
    <location>
        <begin position="20"/>
        <end position="167"/>
    </location>
</feature>
<dbReference type="Proteomes" id="UP001240777">
    <property type="component" value="Unassembled WGS sequence"/>
</dbReference>
<comment type="caution">
    <text evidence="4">The sequence shown here is derived from an EMBL/GenBank/DDBJ whole genome shotgun (WGS) entry which is preliminary data.</text>
</comment>
<dbReference type="EMBL" id="JAUYZK010000001">
    <property type="protein sequence ID" value="MDP2538422.1"/>
    <property type="molecule type" value="Genomic_DNA"/>
</dbReference>
<dbReference type="AlphaFoldDB" id="A0AA90PQU3"/>
<gene>
    <name evidence="3" type="ORF">Q5I04_01295</name>
    <name evidence="4" type="ORF">Q5I06_01295</name>
</gene>
<dbReference type="Pfam" id="PF24314">
    <property type="entry name" value="DUF7488"/>
    <property type="match status" value="1"/>
</dbReference>
<dbReference type="InterPro" id="IPR036034">
    <property type="entry name" value="PDZ_sf"/>
</dbReference>
<evidence type="ECO:0000313" key="4">
    <source>
        <dbReference type="EMBL" id="MDP2538422.1"/>
    </source>
</evidence>
<feature type="domain" description="PDZ" evidence="1">
    <location>
        <begin position="172"/>
        <end position="248"/>
    </location>
</feature>
<evidence type="ECO:0000259" key="2">
    <source>
        <dbReference type="Pfam" id="PF24314"/>
    </source>
</evidence>
<protein>
    <submittedName>
        <fullName evidence="4">PDZ domain-containing protein</fullName>
    </submittedName>
</protein>
<dbReference type="EMBL" id="JAUPEV010000001">
    <property type="protein sequence ID" value="MDO7252555.1"/>
    <property type="molecule type" value="Genomic_DNA"/>
</dbReference>
<proteinExistence type="predicted"/>
<dbReference type="Gene3D" id="2.30.42.10">
    <property type="match status" value="1"/>
</dbReference>
<dbReference type="RefSeq" id="WP_305516394.1">
    <property type="nucleotide sequence ID" value="NZ_JAUPEV010000001.1"/>
</dbReference>
<evidence type="ECO:0000259" key="1">
    <source>
        <dbReference type="Pfam" id="PF13180"/>
    </source>
</evidence>
<sequence length="349" mass="39834">MPRGFFKILLPAIFFSGVFGYDFSHCITYYNQATIPTQNSRSVSIKTSKGPLEIVFSPTLPQGLKILKSDPFVGLYIVQGKKPHYSYQFKNIDSYAKNRELSAIALRYSKKGKILAYQKGFIDYAEFSSPIPRNGVISNICYQIYGLGVGGRYFIDKKYLDRFLSEKSAYYGDIGVRVIQKDKYILVRQVDPFFQDNPFLSGDVILSINGKNINSYGDFEWTLSNLPYKKPAQIEILRNTQKQKLNVVVDKRYGGFLLPDTFLERFGIVLDKTLTITDIDENSKEKLNLKIGDQIIWINDKPVLKNTDDSTQKANDSLRSALTQAGLNKNMEILIMRSGLELRLKLQEE</sequence>
<reference evidence="3" key="2">
    <citation type="submission" date="2023-07" db="EMBL/GenBank/DDBJ databases">
        <authorList>
            <person name="Aydin F."/>
            <person name="Tarhane S."/>
            <person name="Saticioglu I.B."/>
            <person name="Karakaya E."/>
            <person name="Abay S."/>
            <person name="Guran O."/>
            <person name="Bozkurt E."/>
            <person name="Uzum N."/>
            <person name="Olgun K."/>
            <person name="Jablonski D."/>
        </authorList>
    </citation>
    <scope>NUCLEOTIDE SEQUENCE</scope>
    <source>
        <strain evidence="3">Faydin-H75</strain>
    </source>
</reference>
<accession>A0AA90PQU3</accession>
<dbReference type="SUPFAM" id="SSF50156">
    <property type="entry name" value="PDZ domain-like"/>
    <property type="match status" value="2"/>
</dbReference>
<evidence type="ECO:0000313" key="5">
    <source>
        <dbReference type="Proteomes" id="UP001177258"/>
    </source>
</evidence>
<reference evidence="3 5" key="3">
    <citation type="journal article" date="2024" name="Syst. Appl. Microbiol.">
        <title>Helicobacter cappadocius sp. nov., from lizards: The first psychrotrophic Helicobacter species.</title>
        <authorList>
            <person name="Aydin F."/>
            <person name="Tarhane S."/>
            <person name="Karakaya E."/>
            <person name="Abay S."/>
            <person name="Kayman T."/>
            <person name="Guran O."/>
            <person name="Bozkurt E."/>
            <person name="Uzum N."/>
            <person name="Avci A."/>
            <person name="Olgun K."/>
            <person name="Jablonski D."/>
            <person name="Guran C."/>
            <person name="Burcin Saticioglu I."/>
        </authorList>
    </citation>
    <scope>NUCLEOTIDE SEQUENCE [LARGE SCALE GENOMIC DNA]</scope>
    <source>
        <strain evidence="3">Faydin-H75</strain>
        <strain evidence="5">faydin-H76</strain>
    </source>
</reference>
<evidence type="ECO:0000313" key="3">
    <source>
        <dbReference type="EMBL" id="MDO7252555.1"/>
    </source>
</evidence>
<name>A0AA90PQU3_9HELI</name>
<organism evidence="4 5">
    <name type="scientific">Helicobacter cappadocius</name>
    <dbReference type="NCBI Taxonomy" id="3063998"/>
    <lineage>
        <taxon>Bacteria</taxon>
        <taxon>Pseudomonadati</taxon>
        <taxon>Campylobacterota</taxon>
        <taxon>Epsilonproteobacteria</taxon>
        <taxon>Campylobacterales</taxon>
        <taxon>Helicobacteraceae</taxon>
        <taxon>Helicobacter</taxon>
    </lineage>
</organism>
<keyword evidence="6" id="KW-1185">Reference proteome</keyword>
<dbReference type="Pfam" id="PF13180">
    <property type="entry name" value="PDZ_2"/>
    <property type="match status" value="1"/>
</dbReference>
<dbReference type="Proteomes" id="UP001177258">
    <property type="component" value="Unassembled WGS sequence"/>
</dbReference>
<evidence type="ECO:0000313" key="6">
    <source>
        <dbReference type="Proteomes" id="UP001240777"/>
    </source>
</evidence>